<evidence type="ECO:0000313" key="1">
    <source>
        <dbReference type="EMBL" id="KAG1789263.1"/>
    </source>
</evidence>
<accession>A0A9P7DE92</accession>
<dbReference type="AlphaFoldDB" id="A0A9P7DE92"/>
<dbReference type="Proteomes" id="UP000719766">
    <property type="component" value="Unassembled WGS sequence"/>
</dbReference>
<comment type="caution">
    <text evidence="1">The sequence shown here is derived from an EMBL/GenBank/DDBJ whole genome shotgun (WGS) entry which is preliminary data.</text>
</comment>
<reference evidence="1" key="1">
    <citation type="journal article" date="2020" name="New Phytol.">
        <title>Comparative genomics reveals dynamic genome evolution in host specialist ectomycorrhizal fungi.</title>
        <authorList>
            <person name="Lofgren L.A."/>
            <person name="Nguyen N.H."/>
            <person name="Vilgalys R."/>
            <person name="Ruytinx J."/>
            <person name="Liao H.L."/>
            <person name="Branco S."/>
            <person name="Kuo A."/>
            <person name="LaButti K."/>
            <person name="Lipzen A."/>
            <person name="Andreopoulos W."/>
            <person name="Pangilinan J."/>
            <person name="Riley R."/>
            <person name="Hundley H."/>
            <person name="Na H."/>
            <person name="Barry K."/>
            <person name="Grigoriev I.V."/>
            <person name="Stajich J.E."/>
            <person name="Kennedy P.G."/>
        </authorList>
    </citation>
    <scope>NUCLEOTIDE SEQUENCE</scope>
    <source>
        <strain evidence="1">S12</strain>
    </source>
</reference>
<dbReference type="GeneID" id="64592180"/>
<sequence length="153" mass="17539">MKACILVNEISTLHRHAEAKFSGKYRKWAKEHSFESILPGNIKACKDNAAQQNINVHLTERKLAERVVSYLDKLFKQAAIEWLVATDQPIQALEHPKFKDMIDVTARTTNSIKIPGRKATHAEIMRTFKTHLMGLRSKLNVSKVDHIVHYLLN</sequence>
<name>A0A9P7DE92_9AGAM</name>
<proteinExistence type="predicted"/>
<dbReference type="RefSeq" id="XP_041156365.1">
    <property type="nucleotide sequence ID" value="XM_041298416.1"/>
</dbReference>
<gene>
    <name evidence="1" type="ORF">HD556DRAFT_1244079</name>
</gene>
<evidence type="ECO:0000313" key="2">
    <source>
        <dbReference type="Proteomes" id="UP000719766"/>
    </source>
</evidence>
<protein>
    <submittedName>
        <fullName evidence="1">Uncharacterized protein</fullName>
    </submittedName>
</protein>
<organism evidence="1 2">
    <name type="scientific">Suillus plorans</name>
    <dbReference type="NCBI Taxonomy" id="116603"/>
    <lineage>
        <taxon>Eukaryota</taxon>
        <taxon>Fungi</taxon>
        <taxon>Dikarya</taxon>
        <taxon>Basidiomycota</taxon>
        <taxon>Agaricomycotina</taxon>
        <taxon>Agaricomycetes</taxon>
        <taxon>Agaricomycetidae</taxon>
        <taxon>Boletales</taxon>
        <taxon>Suillineae</taxon>
        <taxon>Suillaceae</taxon>
        <taxon>Suillus</taxon>
    </lineage>
</organism>
<dbReference type="EMBL" id="JABBWE010000060">
    <property type="protein sequence ID" value="KAG1789263.1"/>
    <property type="molecule type" value="Genomic_DNA"/>
</dbReference>
<keyword evidence="2" id="KW-1185">Reference proteome</keyword>
<dbReference type="OrthoDB" id="3256444at2759"/>